<proteinExistence type="predicted"/>
<sequence length="157" mass="17004">MLNPVFYLGNEQNLPVHSCSRLHLSPAPPHPFTSHAPPPLHCTPRPSPRTPSAVLSFLPVTRHHSSLTPAAPSPHIPHAHSSFLAHESPLLTHSLPCSLLLIPHPSRLLLFITCLLVSATSSSSHTNSTSHLHFTPSQRCSSSSVPCLYHLTSAIRT</sequence>
<evidence type="ECO:0000313" key="1">
    <source>
        <dbReference type="EMBL" id="MPC44314.1"/>
    </source>
</evidence>
<gene>
    <name evidence="1" type="ORF">E2C01_037986</name>
</gene>
<dbReference type="AlphaFoldDB" id="A0A5B7FIN8"/>
<keyword evidence="2" id="KW-1185">Reference proteome</keyword>
<dbReference type="Proteomes" id="UP000324222">
    <property type="component" value="Unassembled WGS sequence"/>
</dbReference>
<accession>A0A5B7FIN8</accession>
<comment type="caution">
    <text evidence="1">The sequence shown here is derived from an EMBL/GenBank/DDBJ whole genome shotgun (WGS) entry which is preliminary data.</text>
</comment>
<reference evidence="1 2" key="1">
    <citation type="submission" date="2019-05" db="EMBL/GenBank/DDBJ databases">
        <title>Another draft genome of Portunus trituberculatus and its Hox gene families provides insights of decapod evolution.</title>
        <authorList>
            <person name="Jeong J.-H."/>
            <person name="Song I."/>
            <person name="Kim S."/>
            <person name="Choi T."/>
            <person name="Kim D."/>
            <person name="Ryu S."/>
            <person name="Kim W."/>
        </authorList>
    </citation>
    <scope>NUCLEOTIDE SEQUENCE [LARGE SCALE GENOMIC DNA]</scope>
    <source>
        <tissue evidence="1">Muscle</tissue>
    </source>
</reference>
<dbReference type="EMBL" id="VSRR010006222">
    <property type="protein sequence ID" value="MPC44314.1"/>
    <property type="molecule type" value="Genomic_DNA"/>
</dbReference>
<protein>
    <submittedName>
        <fullName evidence="1">Uncharacterized protein</fullName>
    </submittedName>
</protein>
<evidence type="ECO:0000313" key="2">
    <source>
        <dbReference type="Proteomes" id="UP000324222"/>
    </source>
</evidence>
<name>A0A5B7FIN8_PORTR</name>
<organism evidence="1 2">
    <name type="scientific">Portunus trituberculatus</name>
    <name type="common">Swimming crab</name>
    <name type="synonym">Neptunus trituberculatus</name>
    <dbReference type="NCBI Taxonomy" id="210409"/>
    <lineage>
        <taxon>Eukaryota</taxon>
        <taxon>Metazoa</taxon>
        <taxon>Ecdysozoa</taxon>
        <taxon>Arthropoda</taxon>
        <taxon>Crustacea</taxon>
        <taxon>Multicrustacea</taxon>
        <taxon>Malacostraca</taxon>
        <taxon>Eumalacostraca</taxon>
        <taxon>Eucarida</taxon>
        <taxon>Decapoda</taxon>
        <taxon>Pleocyemata</taxon>
        <taxon>Brachyura</taxon>
        <taxon>Eubrachyura</taxon>
        <taxon>Portunoidea</taxon>
        <taxon>Portunidae</taxon>
        <taxon>Portuninae</taxon>
        <taxon>Portunus</taxon>
    </lineage>
</organism>